<dbReference type="Pfam" id="PF07977">
    <property type="entry name" value="FabA"/>
    <property type="match status" value="1"/>
</dbReference>
<dbReference type="Gene3D" id="3.10.129.10">
    <property type="entry name" value="Hotdog Thioesterase"/>
    <property type="match status" value="1"/>
</dbReference>
<comment type="catalytic activity">
    <reaction evidence="9">
        <text>a (3R)-hydroxyacyl-[ACP] = a (2E)-enoyl-[ACP] + H2O</text>
        <dbReference type="Rhea" id="RHEA:13097"/>
        <dbReference type="Rhea" id="RHEA-COMP:9925"/>
        <dbReference type="Rhea" id="RHEA-COMP:9945"/>
        <dbReference type="ChEBI" id="CHEBI:15377"/>
        <dbReference type="ChEBI" id="CHEBI:78784"/>
        <dbReference type="ChEBI" id="CHEBI:78827"/>
        <dbReference type="EC" id="4.2.1.59"/>
    </reaction>
</comment>
<keyword evidence="3 9" id="KW-0963">Cytoplasm</keyword>
<dbReference type="SUPFAM" id="SSF54637">
    <property type="entry name" value="Thioesterase/thiol ester dehydrase-isomerase"/>
    <property type="match status" value="1"/>
</dbReference>
<dbReference type="GO" id="GO:0005737">
    <property type="term" value="C:cytoplasm"/>
    <property type="evidence" value="ECO:0007669"/>
    <property type="project" value="UniProtKB-SubCell"/>
</dbReference>
<comment type="similarity">
    <text evidence="2 9">Belongs to the thioester dehydratase family. FabZ subfamily.</text>
</comment>
<evidence type="ECO:0000256" key="5">
    <source>
        <dbReference type="ARBA" id="ARBA00022556"/>
    </source>
</evidence>
<dbReference type="GO" id="GO:0009245">
    <property type="term" value="P:lipid A biosynthetic process"/>
    <property type="evidence" value="ECO:0007669"/>
    <property type="project" value="UniProtKB-UniRule"/>
</dbReference>
<dbReference type="EMBL" id="JPGN01000023">
    <property type="protein sequence ID" value="KFI20307.1"/>
    <property type="molecule type" value="Genomic_DNA"/>
</dbReference>
<dbReference type="HAMAP" id="MF_00406">
    <property type="entry name" value="FabZ"/>
    <property type="match status" value="1"/>
</dbReference>
<dbReference type="EC" id="4.2.1.59" evidence="9"/>
<dbReference type="GO" id="GO:0006633">
    <property type="term" value="P:fatty acid biosynthetic process"/>
    <property type="evidence" value="ECO:0007669"/>
    <property type="project" value="UniProtKB-UniRule"/>
</dbReference>
<keyword evidence="6 9" id="KW-0443">Lipid metabolism</keyword>
<feature type="active site" evidence="9">
    <location>
        <position position="50"/>
    </location>
</feature>
<comment type="subcellular location">
    <subcellularLocation>
        <location evidence="1 9">Cytoplasm</location>
    </subcellularLocation>
</comment>
<dbReference type="Proteomes" id="UP000028839">
    <property type="component" value="Unassembled WGS sequence"/>
</dbReference>
<evidence type="ECO:0000256" key="3">
    <source>
        <dbReference type="ARBA" id="ARBA00022490"/>
    </source>
</evidence>
<dbReference type="SMR" id="A0A0E2ZPL7"/>
<dbReference type="PANTHER" id="PTHR30272">
    <property type="entry name" value="3-HYDROXYACYL-[ACYL-CARRIER-PROTEIN] DEHYDRATASE"/>
    <property type="match status" value="1"/>
</dbReference>
<accession>A0A0E2ZPL7</accession>
<dbReference type="HOGENOM" id="CLU_078912_1_0_6"/>
<name>A0A0E2ZPL7_9GAMM</name>
<evidence type="ECO:0000256" key="4">
    <source>
        <dbReference type="ARBA" id="ARBA00022516"/>
    </source>
</evidence>
<dbReference type="AlphaFoldDB" id="A0A0E2ZPL7"/>
<dbReference type="OrthoDB" id="9772788at2"/>
<evidence type="ECO:0000256" key="8">
    <source>
        <dbReference type="ARBA" id="ARBA00025049"/>
    </source>
</evidence>
<reference evidence="10 11" key="1">
    <citation type="submission" date="2014-07" db="EMBL/GenBank/DDBJ databases">
        <title>Comparative analysis of Nitrosococcus oceani genome inventories of strains from Pacific and Atlantic gyres.</title>
        <authorList>
            <person name="Lim C.K."/>
            <person name="Wang L."/>
            <person name="Sayavedra-Soto L.A."/>
            <person name="Klotz M.G."/>
        </authorList>
    </citation>
    <scope>NUCLEOTIDE SEQUENCE [LARGE SCALE GENOMIC DNA]</scope>
    <source>
        <strain evidence="10 11">C-27</strain>
    </source>
</reference>
<dbReference type="CDD" id="cd01288">
    <property type="entry name" value="FabZ"/>
    <property type="match status" value="1"/>
</dbReference>
<protein>
    <recommendedName>
        <fullName evidence="9">3-hydroxyacyl-[acyl-carrier-protein] dehydratase FabZ</fullName>
        <ecNumber evidence="9">4.2.1.59</ecNumber>
    </recommendedName>
    <alternativeName>
        <fullName evidence="9">(3R)-hydroxymyristoyl-[acyl-carrier-protein] dehydratase</fullName>
        <shortName evidence="9">(3R)-hydroxymyristoyl-ACP dehydrase</shortName>
    </alternativeName>
    <alternativeName>
        <fullName evidence="9">Beta-hydroxyacyl-ACP dehydratase</fullName>
    </alternativeName>
</protein>
<evidence type="ECO:0000313" key="10">
    <source>
        <dbReference type="EMBL" id="KFI20307.1"/>
    </source>
</evidence>
<dbReference type="GO" id="GO:0019171">
    <property type="term" value="F:(3R)-hydroxyacyl-[acyl-carrier-protein] dehydratase activity"/>
    <property type="evidence" value="ECO:0007669"/>
    <property type="project" value="UniProtKB-EC"/>
</dbReference>
<comment type="caution">
    <text evidence="10">The sequence shown here is derived from an EMBL/GenBank/DDBJ whole genome shotgun (WGS) entry which is preliminary data.</text>
</comment>
<keyword evidence="4 9" id="KW-0444">Lipid biosynthesis</keyword>
<comment type="function">
    <text evidence="8 9">Involved in unsaturated fatty acids biosynthesis. Catalyzes the dehydration of short chain beta-hydroxyacyl-ACPs and long chain saturated and unsaturated beta-hydroxyacyl-ACPs.</text>
</comment>
<dbReference type="FunFam" id="3.10.129.10:FF:000001">
    <property type="entry name" value="3-hydroxyacyl-[acyl-carrier-protein] dehydratase FabZ"/>
    <property type="match status" value="1"/>
</dbReference>
<dbReference type="NCBIfam" id="TIGR01750">
    <property type="entry name" value="fabZ"/>
    <property type="match status" value="1"/>
</dbReference>
<organism evidence="10 11">
    <name type="scientific">Nitrosococcus oceani C-27</name>
    <dbReference type="NCBI Taxonomy" id="314279"/>
    <lineage>
        <taxon>Bacteria</taxon>
        <taxon>Pseudomonadati</taxon>
        <taxon>Pseudomonadota</taxon>
        <taxon>Gammaproteobacteria</taxon>
        <taxon>Chromatiales</taxon>
        <taxon>Chromatiaceae</taxon>
        <taxon>Nitrosococcus</taxon>
    </lineage>
</organism>
<sequence length="149" mass="16931">MDTLDIHEILKHLPHRYPFLLIDRVIECIPGKSLVAIKNVSYNEPYFQGHFPGLPIMPGVLILESLAQATGILAFKTTETMPSEEAIYYFAGIDRARFKRPVGPGDQMRLEVELVRSLRRLWKFTGRVTVDGSLVASAEVMCSYQETYK</sequence>
<evidence type="ECO:0000313" key="11">
    <source>
        <dbReference type="Proteomes" id="UP000028839"/>
    </source>
</evidence>
<evidence type="ECO:0000256" key="2">
    <source>
        <dbReference type="ARBA" id="ARBA00009174"/>
    </source>
</evidence>
<proteinExistence type="inferred from homology"/>
<evidence type="ECO:0000256" key="6">
    <source>
        <dbReference type="ARBA" id="ARBA00023098"/>
    </source>
</evidence>
<dbReference type="NCBIfam" id="NF000582">
    <property type="entry name" value="PRK00006.1"/>
    <property type="match status" value="1"/>
</dbReference>
<keyword evidence="5 9" id="KW-0441">Lipid A biosynthesis</keyword>
<evidence type="ECO:0000256" key="1">
    <source>
        <dbReference type="ARBA" id="ARBA00004496"/>
    </source>
</evidence>
<keyword evidence="7 9" id="KW-0456">Lyase</keyword>
<evidence type="ECO:0000256" key="7">
    <source>
        <dbReference type="ARBA" id="ARBA00023239"/>
    </source>
</evidence>
<dbReference type="InterPro" id="IPR013114">
    <property type="entry name" value="FabA_FabZ"/>
</dbReference>
<dbReference type="GO" id="GO:0016020">
    <property type="term" value="C:membrane"/>
    <property type="evidence" value="ECO:0007669"/>
    <property type="project" value="GOC"/>
</dbReference>
<dbReference type="PANTHER" id="PTHR30272:SF1">
    <property type="entry name" value="3-HYDROXYACYL-[ACYL-CARRIER-PROTEIN] DEHYDRATASE"/>
    <property type="match status" value="1"/>
</dbReference>
<dbReference type="InterPro" id="IPR010084">
    <property type="entry name" value="FabZ"/>
</dbReference>
<gene>
    <name evidence="9" type="primary">fabZ</name>
    <name evidence="10" type="ORF">IB75_04125</name>
</gene>
<evidence type="ECO:0000256" key="9">
    <source>
        <dbReference type="HAMAP-Rule" id="MF_00406"/>
    </source>
</evidence>
<dbReference type="InterPro" id="IPR029069">
    <property type="entry name" value="HotDog_dom_sf"/>
</dbReference>